<dbReference type="PANTHER" id="PTHR15739">
    <property type="entry name" value="ZINC FINGER PROTEIN"/>
    <property type="match status" value="1"/>
</dbReference>
<protein>
    <submittedName>
        <fullName evidence="3">Uncharacterized protein LOC105363724</fullName>
    </submittedName>
</protein>
<dbReference type="PROSITE" id="PS50181">
    <property type="entry name" value="FBOX"/>
    <property type="match status" value="1"/>
</dbReference>
<dbReference type="Gene3D" id="1.20.1280.50">
    <property type="match status" value="1"/>
</dbReference>
<dbReference type="RefSeq" id="XP_011499776.1">
    <property type="nucleotide sequence ID" value="XM_011501474.1"/>
</dbReference>
<dbReference type="GeneID" id="105363724"/>
<accession>A0AAJ6YKL9</accession>
<dbReference type="InterPro" id="IPR032675">
    <property type="entry name" value="LRR_dom_sf"/>
</dbReference>
<reference evidence="3" key="1">
    <citation type="submission" date="2025-08" db="UniProtKB">
        <authorList>
            <consortium name="RefSeq"/>
        </authorList>
    </citation>
    <scope>IDENTIFICATION</scope>
</reference>
<proteinExistence type="predicted"/>
<dbReference type="Proteomes" id="UP000695007">
    <property type="component" value="Unplaced"/>
</dbReference>
<evidence type="ECO:0000313" key="3">
    <source>
        <dbReference type="RefSeq" id="XP_011499776.1"/>
    </source>
</evidence>
<dbReference type="InterPro" id="IPR036047">
    <property type="entry name" value="F-box-like_dom_sf"/>
</dbReference>
<evidence type="ECO:0000259" key="1">
    <source>
        <dbReference type="PROSITE" id="PS50181"/>
    </source>
</evidence>
<organism evidence="2 3">
    <name type="scientific">Ceratosolen solmsi marchali</name>
    <dbReference type="NCBI Taxonomy" id="326594"/>
    <lineage>
        <taxon>Eukaryota</taxon>
        <taxon>Metazoa</taxon>
        <taxon>Ecdysozoa</taxon>
        <taxon>Arthropoda</taxon>
        <taxon>Hexapoda</taxon>
        <taxon>Insecta</taxon>
        <taxon>Pterygota</taxon>
        <taxon>Neoptera</taxon>
        <taxon>Endopterygota</taxon>
        <taxon>Hymenoptera</taxon>
        <taxon>Apocrita</taxon>
        <taxon>Proctotrupomorpha</taxon>
        <taxon>Chalcidoidea</taxon>
        <taxon>Agaonidae</taxon>
        <taxon>Agaoninae</taxon>
        <taxon>Ceratosolen</taxon>
    </lineage>
</organism>
<dbReference type="Gene3D" id="3.80.10.10">
    <property type="entry name" value="Ribonuclease Inhibitor"/>
    <property type="match status" value="1"/>
</dbReference>
<dbReference type="AlphaFoldDB" id="A0AAJ6YKL9"/>
<sequence length="669" mass="77537">MLQNINNHIGDGTSKHVEKKELLLNHQSHVENPSFSESNSISWDNGLLDTNSNGNTLLENEYGRISDLPNLQYDFTQDCKAQIKDYESISLNVSCARFSQDSISPDNIIENIKTSSNHAENLHKKNQECPSRLINIKENVSRNCNRLPIKDMNIKRNDLIEGSKLDDKITEVIEENCDIESSIPNQHKPYRSFLSPNINTNPITMEEKSKFFINNCSISVATETNNNNIMTKHNSIIIPIEEFRKILSNTVQQKHHHSLLSFFTAYDILKRIFNLLSIEDLLNAQKVCKMWNIFINEPTFWRKFILNNNQITDQIVDALIEHNTEHLIIHNDNDNWERFHFIIKKIVPLKVLELCDCPGTVVSWVIHSCPQLTTIRALSITNEEFVLPYLKFRSECKVLQLQCVTTMTLTIVLQNFMVFQSLTHLSLLTINNLTEQRFDFLYQLVNLEDLELGQFNGKVGTKTNDMSSYPHLSFSNSFLTLHNLKRFRLENIKTLCFTRLLQIISKLKKLTNLELANITLTQEFEDHLHLCTNINRLLLSPNYDTTPACSNTRILNSIYKLRKNLKHFIWDFSNESFQFSQTFCQQSRKYIPILSCQLDQNLTNIHLNDGSSLYNKKFKQIIKQLMNVACQDINYICNCWNIDAISSSSLQKFCNAIIPMTKVELLNIS</sequence>
<name>A0AAJ6YKL9_9HYME</name>
<keyword evidence="2" id="KW-1185">Reference proteome</keyword>
<dbReference type="SUPFAM" id="SSF52047">
    <property type="entry name" value="RNI-like"/>
    <property type="match status" value="1"/>
</dbReference>
<dbReference type="InterPro" id="IPR052283">
    <property type="entry name" value="GenomicStab_NeuMorph_Reg"/>
</dbReference>
<dbReference type="PANTHER" id="PTHR15739:SF5">
    <property type="entry name" value="LD23158P"/>
    <property type="match status" value="1"/>
</dbReference>
<evidence type="ECO:0000313" key="2">
    <source>
        <dbReference type="Proteomes" id="UP000695007"/>
    </source>
</evidence>
<dbReference type="SMART" id="SM00256">
    <property type="entry name" value="FBOX"/>
    <property type="match status" value="1"/>
</dbReference>
<dbReference type="InterPro" id="IPR001810">
    <property type="entry name" value="F-box_dom"/>
</dbReference>
<dbReference type="SUPFAM" id="SSF81383">
    <property type="entry name" value="F-box domain"/>
    <property type="match status" value="1"/>
</dbReference>
<dbReference type="Pfam" id="PF12937">
    <property type="entry name" value="F-box-like"/>
    <property type="match status" value="1"/>
</dbReference>
<dbReference type="KEGG" id="csol:105363724"/>
<feature type="domain" description="F-box" evidence="1">
    <location>
        <begin position="267"/>
        <end position="304"/>
    </location>
</feature>
<gene>
    <name evidence="3" type="primary">LOC105363724</name>
</gene>